<dbReference type="EMBL" id="JAFIQS010000023">
    <property type="protein sequence ID" value="KAG5161923.1"/>
    <property type="molecule type" value="Genomic_DNA"/>
</dbReference>
<evidence type="ECO:0000313" key="1">
    <source>
        <dbReference type="EMBL" id="KAG5161923.1"/>
    </source>
</evidence>
<comment type="caution">
    <text evidence="1">The sequence shown here is derived from an EMBL/GenBank/DDBJ whole genome shotgun (WGS) entry which is preliminary data.</text>
</comment>
<protein>
    <submittedName>
        <fullName evidence="1">Uncharacterized protein</fullName>
    </submittedName>
</protein>
<sequence>MEAAHREETYTLWCSSFVWWGWYTNSRCTGVYNAQRAVHHSRKDKTSLRCSRGPACVVDLKEGMPSQQGALHTMRQFIKSGSCLLPELAPRHQLVYKRRSFPRFELSSQRRRLEPKVRLADNNTRAKRGIGGCWKDGKRMWLCTTLPIQVV</sequence>
<proteinExistence type="predicted"/>
<reference evidence="1" key="1">
    <citation type="submission" date="2021-02" db="EMBL/GenBank/DDBJ databases">
        <title>Psilocybe cubensis genome.</title>
        <authorList>
            <person name="Mckernan K.J."/>
            <person name="Crawford S."/>
            <person name="Trippe A."/>
            <person name="Kane L.T."/>
            <person name="Mclaughlin S."/>
        </authorList>
    </citation>
    <scope>NUCLEOTIDE SEQUENCE [LARGE SCALE GENOMIC DNA]</scope>
    <source>
        <strain evidence="1">MGC-MH-2018</strain>
    </source>
</reference>
<dbReference type="AlphaFoldDB" id="A0A8H7XLL7"/>
<accession>A0A8H7XLL7</accession>
<organism evidence="1">
    <name type="scientific">Psilocybe cubensis</name>
    <name type="common">Psychedelic mushroom</name>
    <name type="synonym">Stropharia cubensis</name>
    <dbReference type="NCBI Taxonomy" id="181762"/>
    <lineage>
        <taxon>Eukaryota</taxon>
        <taxon>Fungi</taxon>
        <taxon>Dikarya</taxon>
        <taxon>Basidiomycota</taxon>
        <taxon>Agaricomycotina</taxon>
        <taxon>Agaricomycetes</taxon>
        <taxon>Agaricomycetidae</taxon>
        <taxon>Agaricales</taxon>
        <taxon>Agaricineae</taxon>
        <taxon>Strophariaceae</taxon>
        <taxon>Psilocybe</taxon>
    </lineage>
</organism>
<name>A0A8H7XLL7_PSICU</name>
<gene>
    <name evidence="1" type="ORF">JR316_013211</name>
</gene>